<evidence type="ECO:0000256" key="1">
    <source>
        <dbReference type="ARBA" id="ARBA00023015"/>
    </source>
</evidence>
<dbReference type="InterPro" id="IPR046335">
    <property type="entry name" value="LacI/GalR-like_sensor"/>
</dbReference>
<dbReference type="EMBL" id="CP027059">
    <property type="protein sequence ID" value="UQZ81783.1"/>
    <property type="molecule type" value="Genomic_DNA"/>
</dbReference>
<dbReference type="CDD" id="cd01392">
    <property type="entry name" value="HTH_LacI"/>
    <property type="match status" value="1"/>
</dbReference>
<dbReference type="InterPro" id="IPR028082">
    <property type="entry name" value="Peripla_BP_I"/>
</dbReference>
<keyword evidence="6" id="KW-1185">Reference proteome</keyword>
<dbReference type="PROSITE" id="PS00356">
    <property type="entry name" value="HTH_LACI_1"/>
    <property type="match status" value="1"/>
</dbReference>
<accession>A0ABY4RHX3</accession>
<gene>
    <name evidence="5" type="primary">exuR_2</name>
    <name evidence="5" type="ORF">SK3146_00939</name>
</gene>
<dbReference type="PROSITE" id="PS50932">
    <property type="entry name" value="HTH_LACI_2"/>
    <property type="match status" value="1"/>
</dbReference>
<evidence type="ECO:0000313" key="6">
    <source>
        <dbReference type="Proteomes" id="UP001057134"/>
    </source>
</evidence>
<reference evidence="5" key="2">
    <citation type="journal article" date="2021" name="J Anim Sci Technol">
        <title>Complete genome sequence of Paenibacillus konkukensis sp. nov. SK3146 as a potential probiotic strain.</title>
        <authorList>
            <person name="Jung H.I."/>
            <person name="Park S."/>
            <person name="Niu K.M."/>
            <person name="Lee S.W."/>
            <person name="Kothari D."/>
            <person name="Yi K.J."/>
            <person name="Kim S.K."/>
        </authorList>
    </citation>
    <scope>NUCLEOTIDE SEQUENCE</scope>
    <source>
        <strain evidence="5">SK3146</strain>
    </source>
</reference>
<keyword evidence="3" id="KW-0804">Transcription</keyword>
<dbReference type="Proteomes" id="UP001057134">
    <property type="component" value="Chromosome"/>
</dbReference>
<dbReference type="InterPro" id="IPR000843">
    <property type="entry name" value="HTH_LacI"/>
</dbReference>
<dbReference type="PANTHER" id="PTHR30146">
    <property type="entry name" value="LACI-RELATED TRANSCRIPTIONAL REPRESSOR"/>
    <property type="match status" value="1"/>
</dbReference>
<evidence type="ECO:0000259" key="4">
    <source>
        <dbReference type="PROSITE" id="PS50932"/>
    </source>
</evidence>
<dbReference type="SMART" id="SM00354">
    <property type="entry name" value="HTH_LACI"/>
    <property type="match status" value="1"/>
</dbReference>
<reference evidence="5" key="1">
    <citation type="submission" date="2018-02" db="EMBL/GenBank/DDBJ databases">
        <authorList>
            <person name="Kim S.-K."/>
            <person name="Jung H.-I."/>
            <person name="Lee S.-W."/>
        </authorList>
    </citation>
    <scope>NUCLEOTIDE SEQUENCE</scope>
    <source>
        <strain evidence="5">SK3146</strain>
    </source>
</reference>
<dbReference type="PANTHER" id="PTHR30146:SF150">
    <property type="entry name" value="ARABINOSE METABOLISM TRANSCRIPTIONAL REPRESSOR"/>
    <property type="match status" value="1"/>
</dbReference>
<dbReference type="Gene3D" id="1.10.260.40">
    <property type="entry name" value="lambda repressor-like DNA-binding domains"/>
    <property type="match status" value="1"/>
</dbReference>
<dbReference type="Pfam" id="PF00356">
    <property type="entry name" value="LacI"/>
    <property type="match status" value="1"/>
</dbReference>
<evidence type="ECO:0000256" key="3">
    <source>
        <dbReference type="ARBA" id="ARBA00023163"/>
    </source>
</evidence>
<name>A0ABY4RHX3_9BACL</name>
<dbReference type="InterPro" id="IPR010982">
    <property type="entry name" value="Lambda_DNA-bd_dom_sf"/>
</dbReference>
<dbReference type="Pfam" id="PF13377">
    <property type="entry name" value="Peripla_BP_3"/>
    <property type="match status" value="1"/>
</dbReference>
<proteinExistence type="predicted"/>
<feature type="domain" description="HTH lacI-type" evidence="4">
    <location>
        <begin position="1"/>
        <end position="55"/>
    </location>
</feature>
<dbReference type="Gene3D" id="3.40.50.2300">
    <property type="match status" value="2"/>
</dbReference>
<dbReference type="SUPFAM" id="SSF47413">
    <property type="entry name" value="lambda repressor-like DNA-binding domains"/>
    <property type="match status" value="1"/>
</dbReference>
<keyword evidence="1" id="KW-0805">Transcription regulation</keyword>
<organism evidence="5 6">
    <name type="scientific">Paenibacillus konkukensis</name>
    <dbReference type="NCBI Taxonomy" id="2020716"/>
    <lineage>
        <taxon>Bacteria</taxon>
        <taxon>Bacillati</taxon>
        <taxon>Bacillota</taxon>
        <taxon>Bacilli</taxon>
        <taxon>Bacillales</taxon>
        <taxon>Paenibacillaceae</taxon>
        <taxon>Paenibacillus</taxon>
    </lineage>
</organism>
<protein>
    <submittedName>
        <fullName evidence="5">HTH-type transcriptional repressor ExuR</fullName>
    </submittedName>
</protein>
<dbReference type="SUPFAM" id="SSF53822">
    <property type="entry name" value="Periplasmic binding protein-like I"/>
    <property type="match status" value="1"/>
</dbReference>
<evidence type="ECO:0000313" key="5">
    <source>
        <dbReference type="EMBL" id="UQZ81783.1"/>
    </source>
</evidence>
<keyword evidence="2" id="KW-0238">DNA-binding</keyword>
<sequence length="349" mass="39093">MKMDDIARLANVSKSAVSLALNGKPGISMETRMKIINIAKESGYTPRAQTRTEKTSGSSNILRFVACTHSGIVLEHYAQQPFFMELIHCFEEQCRSNGYSLFFSSVPSDQLEQQIGQLETENESSGIILLGTNLSKEQIRLISGKQPNLVVLDTCYETEQANFVVMNNRMGAYQGAKHLLDSGHRRIGYVQSQYRMYNFDMRRQGFLACLEEHGVAFDERDAFTASPTVVAAYPDLVELFRRRSGDLPTALFCECDYIAISVIKSLTEAGLRVPDDVSVVGFDNIHEAVVISPELTTIHVEKETIAELAVRKLMGMIEHNDQVTVKTMVDTHLVIRKSSRPLLEQVSQM</sequence>
<evidence type="ECO:0000256" key="2">
    <source>
        <dbReference type="ARBA" id="ARBA00023125"/>
    </source>
</evidence>